<evidence type="ECO:0000313" key="1">
    <source>
        <dbReference type="EMBL" id="KKK64683.1"/>
    </source>
</evidence>
<sequence length="118" mass="13397">MDMRIDQEAYQMGCRIEENFFPLIYGGAERRPGSYFVGESKDSSVKCRVVDFVFSVDQAYVLEFGNQYIRIFANNGRFVGKLLASTSAWVDATTYYAGDFVKTTEGDKIYRCLIGHIA</sequence>
<gene>
    <name evidence="1" type="ORF">LCGC14_2981740</name>
</gene>
<proteinExistence type="predicted"/>
<protein>
    <submittedName>
        <fullName evidence="1">Uncharacterized protein</fullName>
    </submittedName>
</protein>
<feature type="non-terminal residue" evidence="1">
    <location>
        <position position="118"/>
    </location>
</feature>
<dbReference type="EMBL" id="LAZR01060912">
    <property type="protein sequence ID" value="KKK64683.1"/>
    <property type="molecule type" value="Genomic_DNA"/>
</dbReference>
<comment type="caution">
    <text evidence="1">The sequence shown here is derived from an EMBL/GenBank/DDBJ whole genome shotgun (WGS) entry which is preliminary data.</text>
</comment>
<dbReference type="AlphaFoldDB" id="A0A0F8X799"/>
<accession>A0A0F8X799</accession>
<name>A0A0F8X799_9ZZZZ</name>
<reference evidence="1" key="1">
    <citation type="journal article" date="2015" name="Nature">
        <title>Complex archaea that bridge the gap between prokaryotes and eukaryotes.</title>
        <authorList>
            <person name="Spang A."/>
            <person name="Saw J.H."/>
            <person name="Jorgensen S.L."/>
            <person name="Zaremba-Niedzwiedzka K."/>
            <person name="Martijn J."/>
            <person name="Lind A.E."/>
            <person name="van Eijk R."/>
            <person name="Schleper C."/>
            <person name="Guy L."/>
            <person name="Ettema T.J."/>
        </authorList>
    </citation>
    <scope>NUCLEOTIDE SEQUENCE</scope>
</reference>
<organism evidence="1">
    <name type="scientific">marine sediment metagenome</name>
    <dbReference type="NCBI Taxonomy" id="412755"/>
    <lineage>
        <taxon>unclassified sequences</taxon>
        <taxon>metagenomes</taxon>
        <taxon>ecological metagenomes</taxon>
    </lineage>
</organism>